<accession>A0ABZ2JYM9</accession>
<proteinExistence type="predicted"/>
<evidence type="ECO:0000313" key="2">
    <source>
        <dbReference type="Proteomes" id="UP001379533"/>
    </source>
</evidence>
<gene>
    <name evidence="1" type="ORF">LZC95_26570</name>
</gene>
<dbReference type="Proteomes" id="UP001379533">
    <property type="component" value="Chromosome"/>
</dbReference>
<sequence length="160" mass="18361">MANGTPGKAEARWRVHVEKWKTSGLIVREFASQEQLSIQSLWAWTRRLLGVTRKLSKPKFVPIVVTSKETKPEKSALFELRLPTGTRFACPPTSMPKPSVACWTPLEVDDVLITNDDRCGDNRLIFVAPLIDWLPRRKTNWEKIREAERCFFLSARRAIA</sequence>
<name>A0ABZ2JYM9_9BACT</name>
<dbReference type="EMBL" id="CP089982">
    <property type="protein sequence ID" value="WXA90052.1"/>
    <property type="molecule type" value="Genomic_DNA"/>
</dbReference>
<reference evidence="1 2" key="1">
    <citation type="submission" date="2021-12" db="EMBL/GenBank/DDBJ databases">
        <title>Discovery of the Pendulisporaceae a myxobacterial family with distinct sporulation behavior and unique specialized metabolism.</title>
        <authorList>
            <person name="Garcia R."/>
            <person name="Popoff A."/>
            <person name="Bader C.D."/>
            <person name="Loehr J."/>
            <person name="Walesch S."/>
            <person name="Walt C."/>
            <person name="Boldt J."/>
            <person name="Bunk B."/>
            <person name="Haeckl F.J.F.P.J."/>
            <person name="Gunesch A.P."/>
            <person name="Birkelbach J."/>
            <person name="Nuebel U."/>
            <person name="Pietschmann T."/>
            <person name="Bach T."/>
            <person name="Mueller R."/>
        </authorList>
    </citation>
    <scope>NUCLEOTIDE SEQUENCE [LARGE SCALE GENOMIC DNA]</scope>
    <source>
        <strain evidence="1 2">MSr12523</strain>
    </source>
</reference>
<dbReference type="RefSeq" id="WP_394840664.1">
    <property type="nucleotide sequence ID" value="NZ_CP089982.1"/>
</dbReference>
<protein>
    <recommendedName>
        <fullName evidence="3">Transposase</fullName>
    </recommendedName>
</protein>
<evidence type="ECO:0008006" key="3">
    <source>
        <dbReference type="Google" id="ProtNLM"/>
    </source>
</evidence>
<evidence type="ECO:0000313" key="1">
    <source>
        <dbReference type="EMBL" id="WXA90052.1"/>
    </source>
</evidence>
<keyword evidence="2" id="KW-1185">Reference proteome</keyword>
<organism evidence="1 2">
    <name type="scientific">Pendulispora brunnea</name>
    <dbReference type="NCBI Taxonomy" id="2905690"/>
    <lineage>
        <taxon>Bacteria</taxon>
        <taxon>Pseudomonadati</taxon>
        <taxon>Myxococcota</taxon>
        <taxon>Myxococcia</taxon>
        <taxon>Myxococcales</taxon>
        <taxon>Sorangiineae</taxon>
        <taxon>Pendulisporaceae</taxon>
        <taxon>Pendulispora</taxon>
    </lineage>
</organism>
<dbReference type="NCBIfam" id="NF047593">
    <property type="entry name" value="IS66_ISAeme5_TnpA"/>
    <property type="match status" value="1"/>
</dbReference>